<comment type="caution">
    <text evidence="1">The sequence shown here is derived from an EMBL/GenBank/DDBJ whole genome shotgun (WGS) entry which is preliminary data.</text>
</comment>
<sequence length="88" mass="9851">MLLPVGVWKIDSSHLNGVQARSLKQYRNKGIPLTVSVWEIRFPHPNGGKHEIKGSREQGMPLTVSVWEIRAPIRTVAGHEVNGSIEMQ</sequence>
<dbReference type="Proteomes" id="UP000278351">
    <property type="component" value="Unassembled WGS sequence"/>
</dbReference>
<evidence type="ECO:0000313" key="2">
    <source>
        <dbReference type="Proteomes" id="UP000278351"/>
    </source>
</evidence>
<dbReference type="EMBL" id="RPDH01000002">
    <property type="protein sequence ID" value="RPE08794.1"/>
    <property type="molecule type" value="Genomic_DNA"/>
</dbReference>
<gene>
    <name evidence="1" type="ORF">EGT74_17335</name>
</gene>
<protein>
    <submittedName>
        <fullName evidence="1">Uncharacterized protein</fullName>
    </submittedName>
</protein>
<proteinExistence type="predicted"/>
<dbReference type="AlphaFoldDB" id="A0A3N4QAM8"/>
<accession>A0A3N4QAM8</accession>
<keyword evidence="2" id="KW-1185">Reference proteome</keyword>
<organism evidence="1 2">
    <name type="scientific">Chitinophaga lutea</name>
    <dbReference type="NCBI Taxonomy" id="2488634"/>
    <lineage>
        <taxon>Bacteria</taxon>
        <taxon>Pseudomonadati</taxon>
        <taxon>Bacteroidota</taxon>
        <taxon>Chitinophagia</taxon>
        <taxon>Chitinophagales</taxon>
        <taxon>Chitinophagaceae</taxon>
        <taxon>Chitinophaga</taxon>
    </lineage>
</organism>
<name>A0A3N4QAM8_9BACT</name>
<reference evidence="1 2" key="1">
    <citation type="submission" date="2018-11" db="EMBL/GenBank/DDBJ databases">
        <title>Chitinophaga lutea sp.nov., isolate from arsenic contaminated soil.</title>
        <authorList>
            <person name="Zong Y."/>
        </authorList>
    </citation>
    <scope>NUCLEOTIDE SEQUENCE [LARGE SCALE GENOMIC DNA]</scope>
    <source>
        <strain evidence="1 2">ZY74</strain>
    </source>
</reference>
<evidence type="ECO:0000313" key="1">
    <source>
        <dbReference type="EMBL" id="RPE08794.1"/>
    </source>
</evidence>